<evidence type="ECO:0000256" key="8">
    <source>
        <dbReference type="ARBA" id="ARBA00048985"/>
    </source>
</evidence>
<dbReference type="STRING" id="135651.G0MK86"/>
<evidence type="ECO:0000313" key="11">
    <source>
        <dbReference type="Proteomes" id="UP000008068"/>
    </source>
</evidence>
<comment type="subcellular location">
    <subcellularLocation>
        <location evidence="2">Cytoplasm</location>
    </subcellularLocation>
    <subcellularLocation>
        <location evidence="1">Nucleus</location>
    </subcellularLocation>
</comment>
<gene>
    <name evidence="10" type="primary">Cbn-set-3</name>
    <name evidence="10" type="ORF">CAEBREN_11179</name>
</gene>
<dbReference type="GO" id="GO:0005634">
    <property type="term" value="C:nucleus"/>
    <property type="evidence" value="ECO:0007669"/>
    <property type="project" value="UniProtKB-SubCell"/>
</dbReference>
<dbReference type="Gene3D" id="2.170.270.10">
    <property type="entry name" value="SET domain"/>
    <property type="match status" value="1"/>
</dbReference>
<proteinExistence type="predicted"/>
<dbReference type="AlphaFoldDB" id="G0MK86"/>
<dbReference type="OMA" id="KNAHTIY"/>
<dbReference type="CDD" id="cd10536">
    <property type="entry name" value="SET_SMYD4"/>
    <property type="match status" value="1"/>
</dbReference>
<keyword evidence="4" id="KW-0489">Methyltransferase</keyword>
<dbReference type="EMBL" id="GL379798">
    <property type="protein sequence ID" value="EGT33626.1"/>
    <property type="molecule type" value="Genomic_DNA"/>
</dbReference>
<keyword evidence="5" id="KW-0808">Transferase</keyword>
<dbReference type="PANTHER" id="PTHR46165">
    <property type="entry name" value="SET AND MYND DOMAIN-CONTAINING PROTEIN 4"/>
    <property type="match status" value="1"/>
</dbReference>
<dbReference type="SUPFAM" id="SSF82199">
    <property type="entry name" value="SET domain"/>
    <property type="match status" value="1"/>
</dbReference>
<dbReference type="GO" id="GO:0032259">
    <property type="term" value="P:methylation"/>
    <property type="evidence" value="ECO:0007669"/>
    <property type="project" value="UniProtKB-KW"/>
</dbReference>
<dbReference type="InParanoid" id="G0MK86"/>
<comment type="catalytic activity">
    <reaction evidence="8">
        <text>L-lysyl-[protein] + S-adenosyl-L-methionine = N(6)-methyl-L-lysyl-[protein] + S-adenosyl-L-homocysteine + H(+)</text>
        <dbReference type="Rhea" id="RHEA:51736"/>
        <dbReference type="Rhea" id="RHEA-COMP:9752"/>
        <dbReference type="Rhea" id="RHEA-COMP:13053"/>
        <dbReference type="ChEBI" id="CHEBI:15378"/>
        <dbReference type="ChEBI" id="CHEBI:29969"/>
        <dbReference type="ChEBI" id="CHEBI:57856"/>
        <dbReference type="ChEBI" id="CHEBI:59789"/>
        <dbReference type="ChEBI" id="CHEBI:61929"/>
    </reaction>
</comment>
<protein>
    <submittedName>
        <fullName evidence="10">CBN-SET-3 protein</fullName>
    </submittedName>
</protein>
<keyword evidence="3" id="KW-0963">Cytoplasm</keyword>
<organism evidence="11">
    <name type="scientific">Caenorhabditis brenneri</name>
    <name type="common">Nematode worm</name>
    <dbReference type="NCBI Taxonomy" id="135651"/>
    <lineage>
        <taxon>Eukaryota</taxon>
        <taxon>Metazoa</taxon>
        <taxon>Ecdysozoa</taxon>
        <taxon>Nematoda</taxon>
        <taxon>Chromadorea</taxon>
        <taxon>Rhabditida</taxon>
        <taxon>Rhabditina</taxon>
        <taxon>Rhabditomorpha</taxon>
        <taxon>Rhabditoidea</taxon>
        <taxon>Rhabditidae</taxon>
        <taxon>Peloderinae</taxon>
        <taxon>Caenorhabditis</taxon>
    </lineage>
</organism>
<evidence type="ECO:0000256" key="1">
    <source>
        <dbReference type="ARBA" id="ARBA00004123"/>
    </source>
</evidence>
<dbReference type="InterPro" id="IPR046341">
    <property type="entry name" value="SET_dom_sf"/>
</dbReference>
<keyword evidence="11" id="KW-1185">Reference proteome</keyword>
<dbReference type="HOGENOM" id="CLU_619999_0_0_1"/>
<dbReference type="OrthoDB" id="1028014at2759"/>
<dbReference type="GO" id="GO:0008168">
    <property type="term" value="F:methyltransferase activity"/>
    <property type="evidence" value="ECO:0007669"/>
    <property type="project" value="UniProtKB-KW"/>
</dbReference>
<dbReference type="SMART" id="SM00317">
    <property type="entry name" value="SET"/>
    <property type="match status" value="1"/>
</dbReference>
<dbReference type="GO" id="GO:0005737">
    <property type="term" value="C:cytoplasm"/>
    <property type="evidence" value="ECO:0007669"/>
    <property type="project" value="UniProtKB-SubCell"/>
</dbReference>
<sequence length="448" mass="51619">MVNVPSFRPNADFPQLCNMVTVGWDEKRGRFIKAIEDIPMGTVVCVEEGITVNVDPRHCYKCLAVTNDSEYAYCSTCEEFYEPDEIAQGNYDDLGIFKLATHLVFTYPFVDMLDLVQKSEDPKPAAYAPKSLSTSEIASVYQLIPFPDIGETFKLPKIQRAIKEIVISLENDENWGRLDFNARRMTFVKGLRIMAERCAKNAHTIYSISQKESDDELPIGAGLFPIASIFNHSCTPNVFAFFERNTFIFVSRGVKAGEELVDSYGVTYQQNTLQQRTEFLASVSGFQCHCYSCEERKNVDELIEENFDDIETWAKSANAPYDLSQRLEFMDPGSKEIENFIIAFSRRKESEIFMESMFEFWKIFVKNTNTRGIDYDPYLVRPYIEMIILAWSNEVECTEEEKASILIKKLVDEVQKGDERNIQKTVEDLRWRARTLWKSDESSSNDYS</sequence>
<dbReference type="Proteomes" id="UP000008068">
    <property type="component" value="Unassembled WGS sequence"/>
</dbReference>
<dbReference type="GO" id="GO:0042826">
    <property type="term" value="F:histone deacetylase binding"/>
    <property type="evidence" value="ECO:0007669"/>
    <property type="project" value="TreeGrafter"/>
</dbReference>
<evidence type="ECO:0000256" key="6">
    <source>
        <dbReference type="ARBA" id="ARBA00022691"/>
    </source>
</evidence>
<evidence type="ECO:0000256" key="3">
    <source>
        <dbReference type="ARBA" id="ARBA00022490"/>
    </source>
</evidence>
<keyword evidence="6" id="KW-0949">S-adenosyl-L-methionine</keyword>
<dbReference type="FunCoup" id="G0MK86">
    <property type="interactions" value="146"/>
</dbReference>
<dbReference type="PANTHER" id="PTHR46165:SF2">
    <property type="entry name" value="SET AND MYND DOMAIN-CONTAINING PROTEIN 4"/>
    <property type="match status" value="1"/>
</dbReference>
<evidence type="ECO:0000259" key="9">
    <source>
        <dbReference type="PROSITE" id="PS50280"/>
    </source>
</evidence>
<keyword evidence="7" id="KW-0539">Nucleus</keyword>
<dbReference type="InterPro" id="IPR044421">
    <property type="entry name" value="SMYD4_SET"/>
</dbReference>
<dbReference type="eggNOG" id="KOG2084">
    <property type="taxonomic scope" value="Eukaryota"/>
</dbReference>
<evidence type="ECO:0000256" key="2">
    <source>
        <dbReference type="ARBA" id="ARBA00004496"/>
    </source>
</evidence>
<dbReference type="Pfam" id="PF00856">
    <property type="entry name" value="SET"/>
    <property type="match status" value="1"/>
</dbReference>
<evidence type="ECO:0000256" key="4">
    <source>
        <dbReference type="ARBA" id="ARBA00022603"/>
    </source>
</evidence>
<evidence type="ECO:0000256" key="5">
    <source>
        <dbReference type="ARBA" id="ARBA00022679"/>
    </source>
</evidence>
<name>G0MK86_CAEBE</name>
<evidence type="ECO:0000313" key="10">
    <source>
        <dbReference type="EMBL" id="EGT33626.1"/>
    </source>
</evidence>
<dbReference type="InterPro" id="IPR001214">
    <property type="entry name" value="SET_dom"/>
</dbReference>
<accession>G0MK86</accession>
<dbReference type="InterPro" id="IPR052097">
    <property type="entry name" value="SET-MYND_domain_protein"/>
</dbReference>
<evidence type="ECO:0000256" key="7">
    <source>
        <dbReference type="ARBA" id="ARBA00023242"/>
    </source>
</evidence>
<feature type="domain" description="SET" evidence="9">
    <location>
        <begin position="14"/>
        <end position="265"/>
    </location>
</feature>
<reference evidence="11" key="1">
    <citation type="submission" date="2011-07" db="EMBL/GenBank/DDBJ databases">
        <authorList>
            <consortium name="Caenorhabditis brenneri Sequencing and Analysis Consortium"/>
            <person name="Wilson R.K."/>
        </authorList>
    </citation>
    <scope>NUCLEOTIDE SEQUENCE [LARGE SCALE GENOMIC DNA]</scope>
    <source>
        <strain evidence="11">PB2801</strain>
    </source>
</reference>
<dbReference type="PROSITE" id="PS50280">
    <property type="entry name" value="SET"/>
    <property type="match status" value="1"/>
</dbReference>